<organism evidence="3 4">
    <name type="scientific">Stigmatella ashevillensis</name>
    <dbReference type="NCBI Taxonomy" id="2995309"/>
    <lineage>
        <taxon>Bacteria</taxon>
        <taxon>Pseudomonadati</taxon>
        <taxon>Myxococcota</taxon>
        <taxon>Myxococcia</taxon>
        <taxon>Myxococcales</taxon>
        <taxon>Cystobacterineae</taxon>
        <taxon>Archangiaceae</taxon>
        <taxon>Stigmatella</taxon>
    </lineage>
</organism>
<keyword evidence="4" id="KW-1185">Reference proteome</keyword>
<feature type="region of interest" description="Disordered" evidence="1">
    <location>
        <begin position="134"/>
        <end position="175"/>
    </location>
</feature>
<feature type="chain" id="PRO_5047451992" description="MORN repeat variant" evidence="2">
    <location>
        <begin position="24"/>
        <end position="175"/>
    </location>
</feature>
<comment type="caution">
    <text evidence="3">The sequence shown here is derived from an EMBL/GenBank/DDBJ whole genome shotgun (WGS) entry which is preliminary data.</text>
</comment>
<evidence type="ECO:0008006" key="5">
    <source>
        <dbReference type="Google" id="ProtNLM"/>
    </source>
</evidence>
<proteinExistence type="predicted"/>
<sequence>MKLFPRTLTTLTATLLAVSPALAMDKRQADAICASWKLECPGGATASGGPADPSGTLECRLQRKGRVVRHGPSVTCADGEGQSWGDFKEGKKQGRHVALNSDGSWSEEDFADNKLEGRSVEYDAKGQLLSETFFQGGKRHGPSRTYARGVLTSEESWEKGRKVKRPTAKTRAQSP</sequence>
<gene>
    <name evidence="3" type="ORF">POL68_28375</name>
</gene>
<accession>A0ABT5DJ89</accession>
<dbReference type="SUPFAM" id="SSF82185">
    <property type="entry name" value="Histone H3 K4-specific methyltransferase SET7/9 N-terminal domain"/>
    <property type="match status" value="1"/>
</dbReference>
<evidence type="ECO:0000256" key="1">
    <source>
        <dbReference type="SAM" id="MobiDB-lite"/>
    </source>
</evidence>
<evidence type="ECO:0000313" key="3">
    <source>
        <dbReference type="EMBL" id="MDC0712412.1"/>
    </source>
</evidence>
<dbReference type="EMBL" id="JAQNDM010000002">
    <property type="protein sequence ID" value="MDC0712412.1"/>
    <property type="molecule type" value="Genomic_DNA"/>
</dbReference>
<dbReference type="RefSeq" id="WP_272142528.1">
    <property type="nucleotide sequence ID" value="NZ_JAQNDM010000002.1"/>
</dbReference>
<reference evidence="3 4" key="1">
    <citation type="submission" date="2022-11" db="EMBL/GenBank/DDBJ databases">
        <title>Minimal conservation of predation-associated metabolite biosynthetic gene clusters underscores biosynthetic potential of Myxococcota including descriptions for ten novel species: Archangium lansinium sp. nov., Myxococcus landrumus sp. nov., Nannocystis bai.</title>
        <authorList>
            <person name="Ahearne A."/>
            <person name="Stevens C."/>
            <person name="Dowd S."/>
        </authorList>
    </citation>
    <scope>NUCLEOTIDE SEQUENCE [LARGE SCALE GENOMIC DNA]</scope>
    <source>
        <strain evidence="3 4">NCWAL01</strain>
    </source>
</reference>
<evidence type="ECO:0000313" key="4">
    <source>
        <dbReference type="Proteomes" id="UP001221838"/>
    </source>
</evidence>
<dbReference type="Proteomes" id="UP001221838">
    <property type="component" value="Unassembled WGS sequence"/>
</dbReference>
<evidence type="ECO:0000256" key="2">
    <source>
        <dbReference type="SAM" id="SignalP"/>
    </source>
</evidence>
<keyword evidence="2" id="KW-0732">Signal</keyword>
<dbReference type="Gene3D" id="2.20.110.10">
    <property type="entry name" value="Histone H3 K4-specific methyltransferase SET7/9 N-terminal domain"/>
    <property type="match status" value="1"/>
</dbReference>
<feature type="signal peptide" evidence="2">
    <location>
        <begin position="1"/>
        <end position="23"/>
    </location>
</feature>
<protein>
    <recommendedName>
        <fullName evidence="5">MORN repeat variant</fullName>
    </recommendedName>
</protein>
<name>A0ABT5DJ89_9BACT</name>